<dbReference type="Xenbase" id="XB-GENE-29086231">
    <property type="gene designation" value="LOC101732592"/>
</dbReference>
<organism evidence="2 4">
    <name type="scientific">Xenopus tropicalis</name>
    <name type="common">Western clawed frog</name>
    <name type="synonym">Silurana tropicalis</name>
    <dbReference type="NCBI Taxonomy" id="8364"/>
    <lineage>
        <taxon>Eukaryota</taxon>
        <taxon>Metazoa</taxon>
        <taxon>Chordata</taxon>
        <taxon>Craniata</taxon>
        <taxon>Vertebrata</taxon>
        <taxon>Euteleostomi</taxon>
        <taxon>Amphibia</taxon>
        <taxon>Batrachia</taxon>
        <taxon>Anura</taxon>
        <taxon>Pipoidea</taxon>
        <taxon>Pipidae</taxon>
        <taxon>Xenopodinae</taxon>
        <taxon>Xenopus</taxon>
        <taxon>Silurana</taxon>
    </lineage>
</organism>
<protein>
    <submittedName>
        <fullName evidence="3 4">Uncharacterized protein LOC101732592</fullName>
    </submittedName>
</protein>
<evidence type="ECO:0000313" key="3">
    <source>
        <dbReference type="RefSeq" id="XP_031758753.1"/>
    </source>
</evidence>
<dbReference type="OMA" id="ESHIYKE"/>
<reference evidence="3 4" key="1">
    <citation type="submission" date="2025-04" db="UniProtKB">
        <authorList>
            <consortium name="RefSeq"/>
        </authorList>
    </citation>
    <scope>IDENTIFICATION</scope>
    <source>
        <strain evidence="3 4">Nigerian</strain>
        <tissue evidence="3 4">Liver and blood</tissue>
    </source>
</reference>
<dbReference type="RefSeq" id="XP_031758753.1">
    <property type="nucleotide sequence ID" value="XM_031902893.1"/>
</dbReference>
<dbReference type="AGR" id="Xenbase:XB-GENE-29086231"/>
<dbReference type="Proteomes" id="UP000008143">
    <property type="component" value="Chromosome 5"/>
</dbReference>
<keyword evidence="2" id="KW-1185">Reference proteome</keyword>
<proteinExistence type="predicted"/>
<evidence type="ECO:0000313" key="4">
    <source>
        <dbReference type="RefSeq" id="XP_031758754.1"/>
    </source>
</evidence>
<evidence type="ECO:0000256" key="1">
    <source>
        <dbReference type="SAM" id="MobiDB-lite"/>
    </source>
</evidence>
<accession>A0A8J1JLJ7</accession>
<dbReference type="OrthoDB" id="6131651at2759"/>
<gene>
    <name evidence="3 4 5" type="primary">LOC101732592</name>
</gene>
<evidence type="ECO:0000313" key="5">
    <source>
        <dbReference type="Xenbase" id="XB-GENE-29086231"/>
    </source>
</evidence>
<feature type="region of interest" description="Disordered" evidence="1">
    <location>
        <begin position="21"/>
        <end position="44"/>
    </location>
</feature>
<feature type="compositionally biased region" description="Basic and acidic residues" evidence="1">
    <location>
        <begin position="27"/>
        <end position="38"/>
    </location>
</feature>
<dbReference type="RefSeq" id="XP_031758754.1">
    <property type="nucleotide sequence ID" value="XM_031902894.1"/>
</dbReference>
<evidence type="ECO:0000313" key="2">
    <source>
        <dbReference type="Proteomes" id="UP000008143"/>
    </source>
</evidence>
<dbReference type="AlphaFoldDB" id="A0A8J1JLJ7"/>
<name>A0A8J1JLJ7_XENTR</name>
<dbReference type="KEGG" id="xtr:101732592"/>
<dbReference type="GeneID" id="101732592"/>
<sequence length="238" mass="28108">MATNLLYKTSSLPSVLDHYKLPHMKNKNKELQKKETKERKPRRARKTFVYDEDDEEKTKKEVLEKRHLETYEGLYRLRNSLSLKYFNLLRKKVQKQHSEMQKCNQVPIKQQNMGYLKKGIPVLRIPYCKLSSDDQYLENISKSKNYLIINLENELAKAGILKSKRDHEHFHQLIHPSMDNLKEALQDIKSKVTSTKSFASFHIRKPSIALETRTKGQTIKVSILWSYFQERNITGSAR</sequence>